<evidence type="ECO:0000256" key="8">
    <source>
        <dbReference type="ARBA" id="ARBA00029447"/>
    </source>
</evidence>
<dbReference type="GO" id="GO:0006935">
    <property type="term" value="P:chemotaxis"/>
    <property type="evidence" value="ECO:0007669"/>
    <property type="project" value="UniProtKB-KW"/>
</dbReference>
<keyword evidence="4 10" id="KW-0812">Transmembrane</keyword>
<dbReference type="InterPro" id="IPR033479">
    <property type="entry name" value="dCache_1"/>
</dbReference>
<comment type="subcellular location">
    <subcellularLocation>
        <location evidence="1">Cell membrane</location>
        <topology evidence="1">Multi-pass membrane protein</topology>
    </subcellularLocation>
</comment>
<feature type="domain" description="HAMP" evidence="12">
    <location>
        <begin position="315"/>
        <end position="367"/>
    </location>
</feature>
<evidence type="ECO:0000259" key="12">
    <source>
        <dbReference type="PROSITE" id="PS50885"/>
    </source>
</evidence>
<dbReference type="SMART" id="SM00283">
    <property type="entry name" value="MA"/>
    <property type="match status" value="1"/>
</dbReference>
<evidence type="ECO:0000256" key="4">
    <source>
        <dbReference type="ARBA" id="ARBA00022692"/>
    </source>
</evidence>
<dbReference type="OrthoDB" id="332024at2"/>
<evidence type="ECO:0000256" key="9">
    <source>
        <dbReference type="PROSITE-ProRule" id="PRU00284"/>
    </source>
</evidence>
<evidence type="ECO:0000259" key="11">
    <source>
        <dbReference type="PROSITE" id="PS50111"/>
    </source>
</evidence>
<evidence type="ECO:0000256" key="10">
    <source>
        <dbReference type="SAM" id="Phobius"/>
    </source>
</evidence>
<name>A0A5C1QNV6_9SPIO</name>
<dbReference type="InterPro" id="IPR029151">
    <property type="entry name" value="Sensor-like_sf"/>
</dbReference>
<dbReference type="PROSITE" id="PS50885">
    <property type="entry name" value="HAMP"/>
    <property type="match status" value="1"/>
</dbReference>
<evidence type="ECO:0000313" key="13">
    <source>
        <dbReference type="EMBL" id="QEN09785.1"/>
    </source>
</evidence>
<keyword evidence="14" id="KW-1185">Reference proteome</keyword>
<dbReference type="GO" id="GO:0007165">
    <property type="term" value="P:signal transduction"/>
    <property type="evidence" value="ECO:0007669"/>
    <property type="project" value="UniProtKB-KW"/>
</dbReference>
<dbReference type="EMBL" id="CP036150">
    <property type="protein sequence ID" value="QEN09785.1"/>
    <property type="molecule type" value="Genomic_DNA"/>
</dbReference>
<dbReference type="SUPFAM" id="SSF58104">
    <property type="entry name" value="Methyl-accepting chemotaxis protein (MCP) signaling domain"/>
    <property type="match status" value="2"/>
</dbReference>
<dbReference type="Gene3D" id="6.10.340.10">
    <property type="match status" value="1"/>
</dbReference>
<keyword evidence="3" id="KW-0145">Chemotaxis</keyword>
<dbReference type="PROSITE" id="PS50111">
    <property type="entry name" value="CHEMOTAXIS_TRANSDUC_2"/>
    <property type="match status" value="1"/>
</dbReference>
<protein>
    <submittedName>
        <fullName evidence="13">Methyl-accepting chemotaxis protein</fullName>
    </submittedName>
</protein>
<dbReference type="InterPro" id="IPR004089">
    <property type="entry name" value="MCPsignal_dom"/>
</dbReference>
<organism evidence="13 14">
    <name type="scientific">Oceanispirochaeta crateris</name>
    <dbReference type="NCBI Taxonomy" id="2518645"/>
    <lineage>
        <taxon>Bacteria</taxon>
        <taxon>Pseudomonadati</taxon>
        <taxon>Spirochaetota</taxon>
        <taxon>Spirochaetia</taxon>
        <taxon>Spirochaetales</taxon>
        <taxon>Spirochaetaceae</taxon>
        <taxon>Oceanispirochaeta</taxon>
    </lineage>
</organism>
<evidence type="ECO:0000256" key="7">
    <source>
        <dbReference type="ARBA" id="ARBA00023224"/>
    </source>
</evidence>
<keyword evidence="6 10" id="KW-0472">Membrane</keyword>
<evidence type="ECO:0000256" key="1">
    <source>
        <dbReference type="ARBA" id="ARBA00004651"/>
    </source>
</evidence>
<dbReference type="InterPro" id="IPR004090">
    <property type="entry name" value="Chemotax_Me-accpt_rcpt"/>
</dbReference>
<feature type="transmembrane region" description="Helical" evidence="10">
    <location>
        <begin position="290"/>
        <end position="313"/>
    </location>
</feature>
<dbReference type="PANTHER" id="PTHR32089:SF112">
    <property type="entry name" value="LYSOZYME-LIKE PROTEIN-RELATED"/>
    <property type="match status" value="1"/>
</dbReference>
<evidence type="ECO:0000256" key="2">
    <source>
        <dbReference type="ARBA" id="ARBA00022475"/>
    </source>
</evidence>
<dbReference type="CDD" id="cd12912">
    <property type="entry name" value="PDC2_MCP_like"/>
    <property type="match status" value="1"/>
</dbReference>
<keyword evidence="5 10" id="KW-1133">Transmembrane helix</keyword>
<evidence type="ECO:0000256" key="6">
    <source>
        <dbReference type="ARBA" id="ARBA00023136"/>
    </source>
</evidence>
<comment type="similarity">
    <text evidence="8">Belongs to the methyl-accepting chemotaxis (MCP) protein family.</text>
</comment>
<feature type="transmembrane region" description="Helical" evidence="10">
    <location>
        <begin position="21"/>
        <end position="42"/>
    </location>
</feature>
<reference evidence="13 14" key="1">
    <citation type="submission" date="2019-02" db="EMBL/GenBank/DDBJ databases">
        <title>Complete Genome Sequence and Methylome Analysis of free living Spirochaetas.</title>
        <authorList>
            <person name="Fomenkov A."/>
            <person name="Dubinina G."/>
            <person name="Leshcheva N."/>
            <person name="Mikheeva N."/>
            <person name="Grabovich M."/>
            <person name="Vincze T."/>
            <person name="Roberts R.J."/>
        </authorList>
    </citation>
    <scope>NUCLEOTIDE SEQUENCE [LARGE SCALE GENOMIC DNA]</scope>
    <source>
        <strain evidence="13 14">K2</strain>
    </source>
</reference>
<dbReference type="Gene3D" id="3.30.450.20">
    <property type="entry name" value="PAS domain"/>
    <property type="match status" value="1"/>
</dbReference>
<dbReference type="Proteomes" id="UP000324209">
    <property type="component" value="Chromosome"/>
</dbReference>
<proteinExistence type="inferred from homology"/>
<accession>A0A5C1QNV6</accession>
<keyword evidence="7 9" id="KW-0807">Transducer</keyword>
<evidence type="ECO:0000256" key="5">
    <source>
        <dbReference type="ARBA" id="ARBA00022989"/>
    </source>
</evidence>
<keyword evidence="2" id="KW-1003">Cell membrane</keyword>
<dbReference type="PRINTS" id="PR00260">
    <property type="entry name" value="CHEMTRNSDUCR"/>
</dbReference>
<dbReference type="Pfam" id="PF00015">
    <property type="entry name" value="MCPsignal"/>
    <property type="match status" value="1"/>
</dbReference>
<dbReference type="GO" id="GO:0004888">
    <property type="term" value="F:transmembrane signaling receptor activity"/>
    <property type="evidence" value="ECO:0007669"/>
    <property type="project" value="InterPro"/>
</dbReference>
<dbReference type="GO" id="GO:0005886">
    <property type="term" value="C:plasma membrane"/>
    <property type="evidence" value="ECO:0007669"/>
    <property type="project" value="UniProtKB-SubCell"/>
</dbReference>
<gene>
    <name evidence="13" type="ORF">EXM22_18005</name>
</gene>
<evidence type="ECO:0000313" key="14">
    <source>
        <dbReference type="Proteomes" id="UP000324209"/>
    </source>
</evidence>
<dbReference type="Gene3D" id="1.10.287.950">
    <property type="entry name" value="Methyl-accepting chemotaxis protein"/>
    <property type="match status" value="1"/>
</dbReference>
<feature type="domain" description="Methyl-accepting transducer" evidence="11">
    <location>
        <begin position="414"/>
        <end position="636"/>
    </location>
</feature>
<sequence length="700" mass="77277">MIFMKRNNKTIRDSLAFSLNIYFLIFLTVIFLVLGFFLRTVANSIILKEQQTNLMSNSLSIKNSLSSDMDNAGKLLYAHSINPNYGQSLIDREYFHLDSDLNKLKSQCPYFEDIYLMDSKGIVVASTNPKLKGNDYSNTSYFRHSKSPGHEYFIDSTIIKTGESGYPSAMITSAINVYGKIVGILAISMNMSEYGHDVILDKNIGETGYSYVIDKDGVLFIHPDEDKMFFDSHNWEFINTVFESGEKELYLPYTFEGISKQGAFVWMDDPQWLVVVGINDIEVFKVSRQITLILIGLLLSADILLIFFLAFVVRRKITSRLLPVEILMGKAAEGQLNAKGQWKGRDEVASITRSYNSLVDSLSSFFHDLNNRMMDMDEGGNDLASNMEETAAAVQQIKANIDSSMKQIRAQDESVHETASAVSQVALSIEALDKSLKRQSKSILSSSSSVEELIAQINTISNSTSEARACMDELVGATRNGSDKLNLVSSLVNEILERSHRLEDANKLISGIAARTNLLAMNAAIEAAHAGSAGQGFAVVADEIRKLAEQSSTQSKEVKTSIGEINTSILDVVKGSQESGKSFDIIQESIGRMNRITDEIRSSMEEQSQGGQQVLQSLAEMRQITTAVMEQSGEMSQGNDLIRGAVGSLGDISIQVIQAMDEIDNGISEINQSMVNVAALTEKNKDNIEAVRADASKYEV</sequence>
<dbReference type="SUPFAM" id="SSF103190">
    <property type="entry name" value="Sensory domain-like"/>
    <property type="match status" value="1"/>
</dbReference>
<dbReference type="PANTHER" id="PTHR32089">
    <property type="entry name" value="METHYL-ACCEPTING CHEMOTAXIS PROTEIN MCPB"/>
    <property type="match status" value="1"/>
</dbReference>
<dbReference type="InterPro" id="IPR003660">
    <property type="entry name" value="HAMP_dom"/>
</dbReference>
<dbReference type="KEGG" id="ock:EXM22_18005"/>
<dbReference type="Pfam" id="PF02743">
    <property type="entry name" value="dCache_1"/>
    <property type="match status" value="1"/>
</dbReference>
<evidence type="ECO:0000256" key="3">
    <source>
        <dbReference type="ARBA" id="ARBA00022500"/>
    </source>
</evidence>
<dbReference type="AlphaFoldDB" id="A0A5C1QNV6"/>